<protein>
    <submittedName>
        <fullName evidence="5">CRP-like cAMP-binding protein</fullName>
    </submittedName>
</protein>
<gene>
    <name evidence="5" type="ORF">FHS31_000225</name>
</gene>
<keyword evidence="1" id="KW-0805">Transcription regulation</keyword>
<dbReference type="Gene3D" id="1.10.10.10">
    <property type="entry name" value="Winged helix-like DNA-binding domain superfamily/Winged helix DNA-binding domain"/>
    <property type="match status" value="1"/>
</dbReference>
<evidence type="ECO:0000256" key="2">
    <source>
        <dbReference type="ARBA" id="ARBA00023125"/>
    </source>
</evidence>
<dbReference type="InterPro" id="IPR014710">
    <property type="entry name" value="RmlC-like_jellyroll"/>
</dbReference>
<dbReference type="InterPro" id="IPR018490">
    <property type="entry name" value="cNMP-bd_dom_sf"/>
</dbReference>
<proteinExistence type="predicted"/>
<dbReference type="InterPro" id="IPR036388">
    <property type="entry name" value="WH-like_DNA-bd_sf"/>
</dbReference>
<reference evidence="5 6" key="1">
    <citation type="submission" date="2020-03" db="EMBL/GenBank/DDBJ databases">
        <title>Genomic Encyclopedia of Type Strains, Phase III (KMG-III): the genomes of soil and plant-associated and newly described type strains.</title>
        <authorList>
            <person name="Whitman W."/>
        </authorList>
    </citation>
    <scope>NUCLEOTIDE SEQUENCE [LARGE SCALE GENOMIC DNA]</scope>
    <source>
        <strain evidence="5 6">CECT 8804</strain>
    </source>
</reference>
<keyword evidence="2" id="KW-0238">DNA-binding</keyword>
<dbReference type="InterPro" id="IPR012318">
    <property type="entry name" value="HTH_CRP"/>
</dbReference>
<evidence type="ECO:0000313" key="5">
    <source>
        <dbReference type="EMBL" id="NIJ06643.1"/>
    </source>
</evidence>
<dbReference type="SUPFAM" id="SSF51206">
    <property type="entry name" value="cAMP-binding domain-like"/>
    <property type="match status" value="1"/>
</dbReference>
<evidence type="ECO:0000259" key="4">
    <source>
        <dbReference type="PROSITE" id="PS51063"/>
    </source>
</evidence>
<dbReference type="SUPFAM" id="SSF46785">
    <property type="entry name" value="Winged helix' DNA-binding domain"/>
    <property type="match status" value="1"/>
</dbReference>
<dbReference type="CDD" id="cd00038">
    <property type="entry name" value="CAP_ED"/>
    <property type="match status" value="1"/>
</dbReference>
<dbReference type="Proteomes" id="UP000727456">
    <property type="component" value="Unassembled WGS sequence"/>
</dbReference>
<dbReference type="InterPro" id="IPR036390">
    <property type="entry name" value="WH_DNA-bd_sf"/>
</dbReference>
<dbReference type="InterPro" id="IPR000595">
    <property type="entry name" value="cNMP-bd_dom"/>
</dbReference>
<sequence>MTASLLTRLRRSDEVTDSEAVRLAGAVSRMESFAPRATVCRAHVPLDVSKLLIDGFVSRQCTLLDGRRQILAIHVPGDFVDLHAFALKYLDHDVVALTTARLAVVPHEQLREITDSEPHLTRMLWFATTVDAAIHREWIASLSRSAMARVAHLFCELRARLEVVGLADRSGYALPLTQIDLADATSLTPVHVNRTLRQMREAGLLDFRAGRVEIGDLDGLIRLASFDPRYLYLDRTAR</sequence>
<dbReference type="PROSITE" id="PS51063">
    <property type="entry name" value="HTH_CRP_2"/>
    <property type="match status" value="1"/>
</dbReference>
<dbReference type="SMART" id="SM00419">
    <property type="entry name" value="HTH_CRP"/>
    <property type="match status" value="1"/>
</dbReference>
<keyword evidence="3" id="KW-0804">Transcription</keyword>
<dbReference type="Pfam" id="PF00027">
    <property type="entry name" value="cNMP_binding"/>
    <property type="match status" value="1"/>
</dbReference>
<feature type="domain" description="HTH crp-type" evidence="4">
    <location>
        <begin position="144"/>
        <end position="218"/>
    </location>
</feature>
<evidence type="ECO:0000256" key="3">
    <source>
        <dbReference type="ARBA" id="ARBA00023163"/>
    </source>
</evidence>
<evidence type="ECO:0000256" key="1">
    <source>
        <dbReference type="ARBA" id="ARBA00023015"/>
    </source>
</evidence>
<dbReference type="EMBL" id="JAAOZC010000001">
    <property type="protein sequence ID" value="NIJ06643.1"/>
    <property type="molecule type" value="Genomic_DNA"/>
</dbReference>
<accession>A0ABX0TM91</accession>
<organism evidence="5 6">
    <name type="scientific">Sphingomonas vulcanisoli</name>
    <dbReference type="NCBI Taxonomy" id="1658060"/>
    <lineage>
        <taxon>Bacteria</taxon>
        <taxon>Pseudomonadati</taxon>
        <taxon>Pseudomonadota</taxon>
        <taxon>Alphaproteobacteria</taxon>
        <taxon>Sphingomonadales</taxon>
        <taxon>Sphingomonadaceae</taxon>
        <taxon>Sphingomonas</taxon>
    </lineage>
</organism>
<dbReference type="Gene3D" id="2.60.120.10">
    <property type="entry name" value="Jelly Rolls"/>
    <property type="match status" value="1"/>
</dbReference>
<dbReference type="Pfam" id="PF13545">
    <property type="entry name" value="HTH_Crp_2"/>
    <property type="match status" value="1"/>
</dbReference>
<keyword evidence="6" id="KW-1185">Reference proteome</keyword>
<comment type="caution">
    <text evidence="5">The sequence shown here is derived from an EMBL/GenBank/DDBJ whole genome shotgun (WGS) entry which is preliminary data.</text>
</comment>
<name>A0ABX0TM91_9SPHN</name>
<evidence type="ECO:0000313" key="6">
    <source>
        <dbReference type="Proteomes" id="UP000727456"/>
    </source>
</evidence>